<dbReference type="EMBL" id="JAKCXM010000871">
    <property type="protein sequence ID" value="KAJ0391725.1"/>
    <property type="molecule type" value="Genomic_DNA"/>
</dbReference>
<dbReference type="InterPro" id="IPR043502">
    <property type="entry name" value="DNA/RNA_pol_sf"/>
</dbReference>
<dbReference type="SUPFAM" id="SSF53098">
    <property type="entry name" value="Ribonuclease H-like"/>
    <property type="match status" value="1"/>
</dbReference>
<dbReference type="SUPFAM" id="SSF56672">
    <property type="entry name" value="DNA/RNA polymerases"/>
    <property type="match status" value="1"/>
</dbReference>
<feature type="region of interest" description="Disordered" evidence="2">
    <location>
        <begin position="323"/>
        <end position="343"/>
    </location>
</feature>
<dbReference type="Gene3D" id="3.30.70.270">
    <property type="match status" value="1"/>
</dbReference>
<dbReference type="FunFam" id="3.30.70.270:FF:000020">
    <property type="entry name" value="Transposon Tf2-6 polyprotein-like Protein"/>
    <property type="match status" value="1"/>
</dbReference>
<dbReference type="InterPro" id="IPR012337">
    <property type="entry name" value="RNaseH-like_sf"/>
</dbReference>
<dbReference type="AlphaFoldDB" id="A0AAD5LRX6"/>
<evidence type="ECO:0000256" key="1">
    <source>
        <dbReference type="ARBA" id="ARBA00023268"/>
    </source>
</evidence>
<dbReference type="InterPro" id="IPR036397">
    <property type="entry name" value="RNaseH_sf"/>
</dbReference>
<protein>
    <recommendedName>
        <fullName evidence="3">Integrase catalytic domain-containing protein</fullName>
    </recommendedName>
</protein>
<reference evidence="4" key="1">
    <citation type="submission" date="2021-12" db="EMBL/GenBank/DDBJ databases">
        <title>Prjna785345.</title>
        <authorList>
            <person name="Rujirawat T."/>
            <person name="Krajaejun T."/>
        </authorList>
    </citation>
    <scope>NUCLEOTIDE SEQUENCE</scope>
    <source>
        <strain evidence="4">Pi057C3</strain>
    </source>
</reference>
<dbReference type="PANTHER" id="PTHR37984:SF5">
    <property type="entry name" value="PROTEIN NYNRIN-LIKE"/>
    <property type="match status" value="1"/>
</dbReference>
<evidence type="ECO:0000313" key="5">
    <source>
        <dbReference type="Proteomes" id="UP001209570"/>
    </source>
</evidence>
<name>A0AAD5LRX6_PYTIN</name>
<dbReference type="PANTHER" id="PTHR37984">
    <property type="entry name" value="PROTEIN CBG26694"/>
    <property type="match status" value="1"/>
</dbReference>
<organism evidence="4 5">
    <name type="scientific">Pythium insidiosum</name>
    <name type="common">Pythiosis disease agent</name>
    <dbReference type="NCBI Taxonomy" id="114742"/>
    <lineage>
        <taxon>Eukaryota</taxon>
        <taxon>Sar</taxon>
        <taxon>Stramenopiles</taxon>
        <taxon>Oomycota</taxon>
        <taxon>Peronosporomycetes</taxon>
        <taxon>Pythiales</taxon>
        <taxon>Pythiaceae</taxon>
        <taxon>Pythium</taxon>
    </lineage>
</organism>
<feature type="domain" description="Integrase catalytic" evidence="3">
    <location>
        <begin position="147"/>
        <end position="317"/>
    </location>
</feature>
<dbReference type="Proteomes" id="UP001209570">
    <property type="component" value="Unassembled WGS sequence"/>
</dbReference>
<dbReference type="InterPro" id="IPR043128">
    <property type="entry name" value="Rev_trsase/Diguanyl_cyclase"/>
</dbReference>
<dbReference type="PROSITE" id="PS50994">
    <property type="entry name" value="INTEGRASE"/>
    <property type="match status" value="1"/>
</dbReference>
<keyword evidence="1" id="KW-0511">Multifunctional enzyme</keyword>
<keyword evidence="5" id="KW-1185">Reference proteome</keyword>
<comment type="caution">
    <text evidence="4">The sequence shown here is derived from an EMBL/GenBank/DDBJ whole genome shotgun (WGS) entry which is preliminary data.</text>
</comment>
<dbReference type="Pfam" id="PF17919">
    <property type="entry name" value="RT_RNaseH_2"/>
    <property type="match status" value="1"/>
</dbReference>
<dbReference type="Gene3D" id="3.30.420.10">
    <property type="entry name" value="Ribonuclease H-like superfamily/Ribonuclease H"/>
    <property type="match status" value="1"/>
</dbReference>
<accession>A0AAD5LRX6</accession>
<evidence type="ECO:0000259" key="3">
    <source>
        <dbReference type="PROSITE" id="PS50994"/>
    </source>
</evidence>
<dbReference type="GO" id="GO:0003824">
    <property type="term" value="F:catalytic activity"/>
    <property type="evidence" value="ECO:0007669"/>
    <property type="project" value="UniProtKB-KW"/>
</dbReference>
<dbReference type="InterPro" id="IPR050951">
    <property type="entry name" value="Retrovirus_Pol_polyprotein"/>
</dbReference>
<gene>
    <name evidence="4" type="ORF">P43SY_006371</name>
</gene>
<sequence>MAYQLVMEYQDIFPAEVPKALPPEHGVRHEIDLVPGTKNFATSYFDDIFVHSKAEDGRSAEVVHLDHLRRVFDAMRNNKLYANLKKCVFFAPEIPVLGCFVSKNGVRSDPEKVAAICAWPIPRDQKQLRQWLGLANYLHKYTKDYATLVQPLSQLLRKDVEWKWEDCHQTAFDAVKASLQSAPVLALPDYDRTFHVVCDASDYAIGSEAAAVFLDSLFRLHGLPETLVSDRDPRFTSAFWRSLFRLLDTRLQMSTAAHPETDGQTERVNRVLEDILRSYATSFQSWSEFLPLVELAINNAVHASTGLTPFYVNYDSNDTIASPAAPPQVGASESSDPALPGEVPIDIELPFDTDMEACPSEEDSSTSDDDMEVLDTNAAISATATPDTNTGDFHFDTMPAYHSVY</sequence>
<evidence type="ECO:0000256" key="2">
    <source>
        <dbReference type="SAM" id="MobiDB-lite"/>
    </source>
</evidence>
<evidence type="ECO:0000313" key="4">
    <source>
        <dbReference type="EMBL" id="KAJ0391725.1"/>
    </source>
</evidence>
<dbReference type="InterPro" id="IPR041577">
    <property type="entry name" value="RT_RNaseH_2"/>
</dbReference>
<dbReference type="GO" id="GO:0003676">
    <property type="term" value="F:nucleic acid binding"/>
    <property type="evidence" value="ECO:0007669"/>
    <property type="project" value="InterPro"/>
</dbReference>
<dbReference type="InterPro" id="IPR001584">
    <property type="entry name" value="Integrase_cat-core"/>
</dbReference>
<proteinExistence type="predicted"/>
<dbReference type="GO" id="GO:0015074">
    <property type="term" value="P:DNA integration"/>
    <property type="evidence" value="ECO:0007669"/>
    <property type="project" value="InterPro"/>
</dbReference>